<feature type="non-terminal residue" evidence="1">
    <location>
        <position position="1"/>
    </location>
</feature>
<organism evidence="1 2">
    <name type="scientific">Cetraspora pellucida</name>
    <dbReference type="NCBI Taxonomy" id="1433469"/>
    <lineage>
        <taxon>Eukaryota</taxon>
        <taxon>Fungi</taxon>
        <taxon>Fungi incertae sedis</taxon>
        <taxon>Mucoromycota</taxon>
        <taxon>Glomeromycotina</taxon>
        <taxon>Glomeromycetes</taxon>
        <taxon>Diversisporales</taxon>
        <taxon>Gigasporaceae</taxon>
        <taxon>Cetraspora</taxon>
    </lineage>
</organism>
<gene>
    <name evidence="1" type="ORF">SPELUC_LOCUS17210</name>
</gene>
<name>A0ACA9REM1_9GLOM</name>
<feature type="non-terminal residue" evidence="1">
    <location>
        <position position="123"/>
    </location>
</feature>
<keyword evidence="2" id="KW-1185">Reference proteome</keyword>
<dbReference type="EMBL" id="CAJVPW010068887">
    <property type="protein sequence ID" value="CAG8790795.1"/>
    <property type="molecule type" value="Genomic_DNA"/>
</dbReference>
<evidence type="ECO:0000313" key="2">
    <source>
        <dbReference type="Proteomes" id="UP000789366"/>
    </source>
</evidence>
<sequence>LGPLITRQAKERVENLIQSGVGQGARLILDGRNPAVPEKYKNGNFVGPTILADVKPHMDCYKVIKMYEEEIFGPVLITLNADTLDDAIKLINDNPYGNGTAIFTSNGSNARYFITSIEVGQIG</sequence>
<dbReference type="Proteomes" id="UP000789366">
    <property type="component" value="Unassembled WGS sequence"/>
</dbReference>
<accession>A0ACA9REM1</accession>
<evidence type="ECO:0000313" key="1">
    <source>
        <dbReference type="EMBL" id="CAG8790795.1"/>
    </source>
</evidence>
<proteinExistence type="predicted"/>
<reference evidence="1" key="1">
    <citation type="submission" date="2021-06" db="EMBL/GenBank/DDBJ databases">
        <authorList>
            <person name="Kallberg Y."/>
            <person name="Tangrot J."/>
            <person name="Rosling A."/>
        </authorList>
    </citation>
    <scope>NUCLEOTIDE SEQUENCE</scope>
    <source>
        <strain evidence="1">28 12/20/2015</strain>
    </source>
</reference>
<protein>
    <submittedName>
        <fullName evidence="1">3038_t:CDS:1</fullName>
    </submittedName>
</protein>
<comment type="caution">
    <text evidence="1">The sequence shown here is derived from an EMBL/GenBank/DDBJ whole genome shotgun (WGS) entry which is preliminary data.</text>
</comment>